<accession>A0A836AQ14</accession>
<protein>
    <submittedName>
        <fullName evidence="2">Uncharacterized protein</fullName>
    </submittedName>
</protein>
<proteinExistence type="predicted"/>
<comment type="caution">
    <text evidence="2">The sequence shown here is derived from an EMBL/GenBank/DDBJ whole genome shotgun (WGS) entry which is preliminary data.</text>
</comment>
<sequence>MPLTMKRKTKDPPWVPQMSGDAPSECVARIGLLLGSDWTVARGGQETSIRSGGTIWVTSETALHINKRPGSRDMAAASVMSVLLMATERNRWQLVQGLLLLLPPWQRIASGSQFGRKAVAINIEEDKKILCDTETFYHTTVEEMAKTVADLI</sequence>
<reference evidence="2 3" key="1">
    <citation type="submission" date="2020-12" db="EMBL/GenBank/DDBJ databases">
        <title>De novo assembly of Tibetan sheep genome.</title>
        <authorList>
            <person name="Li X."/>
        </authorList>
    </citation>
    <scope>NUCLEOTIDE SEQUENCE [LARGE SCALE GENOMIC DNA]</scope>
    <source>
        <tissue evidence="2">Heart</tissue>
    </source>
</reference>
<evidence type="ECO:0000256" key="1">
    <source>
        <dbReference type="SAM" id="MobiDB-lite"/>
    </source>
</evidence>
<dbReference type="Proteomes" id="UP000664991">
    <property type="component" value="Unassembled WGS sequence"/>
</dbReference>
<feature type="region of interest" description="Disordered" evidence="1">
    <location>
        <begin position="1"/>
        <end position="21"/>
    </location>
</feature>
<organism evidence="2 3">
    <name type="scientific">Ovis aries</name>
    <name type="common">Sheep</name>
    <dbReference type="NCBI Taxonomy" id="9940"/>
    <lineage>
        <taxon>Eukaryota</taxon>
        <taxon>Metazoa</taxon>
        <taxon>Chordata</taxon>
        <taxon>Craniata</taxon>
        <taxon>Vertebrata</taxon>
        <taxon>Euteleostomi</taxon>
        <taxon>Mammalia</taxon>
        <taxon>Eutheria</taxon>
        <taxon>Laurasiatheria</taxon>
        <taxon>Artiodactyla</taxon>
        <taxon>Ruminantia</taxon>
        <taxon>Pecora</taxon>
        <taxon>Bovidae</taxon>
        <taxon>Caprinae</taxon>
        <taxon>Ovis</taxon>
    </lineage>
</organism>
<evidence type="ECO:0000313" key="3">
    <source>
        <dbReference type="Proteomes" id="UP000664991"/>
    </source>
</evidence>
<gene>
    <name evidence="2" type="ORF">JEQ12_001558</name>
</gene>
<name>A0A836AQ14_SHEEP</name>
<dbReference type="EMBL" id="JAEMGP010000001">
    <property type="protein sequence ID" value="KAG5215982.1"/>
    <property type="molecule type" value="Genomic_DNA"/>
</dbReference>
<evidence type="ECO:0000313" key="2">
    <source>
        <dbReference type="EMBL" id="KAG5215982.1"/>
    </source>
</evidence>
<dbReference type="AlphaFoldDB" id="A0A836AQ14"/>